<reference evidence="7 8" key="1">
    <citation type="submission" date="2020-10" db="EMBL/GenBank/DDBJ databases">
        <title>Connecting structure to function with the recovery of over 1000 high-quality activated sludge metagenome-assembled genomes encoding full-length rRNA genes using long-read sequencing.</title>
        <authorList>
            <person name="Singleton C.M."/>
            <person name="Petriglieri F."/>
            <person name="Kristensen J.M."/>
            <person name="Kirkegaard R.H."/>
            <person name="Michaelsen T.Y."/>
            <person name="Andersen M.H."/>
            <person name="Karst S.M."/>
            <person name="Dueholm M.S."/>
            <person name="Nielsen P.H."/>
            <person name="Albertsen M."/>
        </authorList>
    </citation>
    <scope>NUCLEOTIDE SEQUENCE [LARGE SCALE GENOMIC DNA]</scope>
    <source>
        <strain evidence="7">EsbW_18-Q3-R4-48_BATAC.285</strain>
    </source>
</reference>
<evidence type="ECO:0000256" key="2">
    <source>
        <dbReference type="ARBA" id="ARBA00004902"/>
    </source>
</evidence>
<sequence length="79" mass="8933">MFQDRVRYPQSSARPTYRYQRLRATRATLAPGIPFVKVHLSNVHARGTNSRQHSVFPRPGGGVIRGLGSEGYCWRSDTC</sequence>
<dbReference type="InterPro" id="IPR036441">
    <property type="entry name" value="DHquinase_II_sf"/>
</dbReference>
<dbReference type="EC" id="4.2.1.10" evidence="5"/>
<comment type="pathway">
    <text evidence="2">Metabolic intermediate biosynthesis; chorismate biosynthesis; chorismate from D-erythrose 4-phosphate and phosphoenolpyruvate: step 3/7.</text>
</comment>
<protein>
    <recommendedName>
        <fullName evidence="5">3-dehydroquinate dehydratase</fullName>
        <ecNumber evidence="5">4.2.1.10</ecNumber>
    </recommendedName>
</protein>
<accession>A0A935PZX9</accession>
<evidence type="ECO:0000256" key="5">
    <source>
        <dbReference type="ARBA" id="ARBA00012060"/>
    </source>
</evidence>
<evidence type="ECO:0000313" key="8">
    <source>
        <dbReference type="Proteomes" id="UP000697998"/>
    </source>
</evidence>
<evidence type="ECO:0000256" key="4">
    <source>
        <dbReference type="ARBA" id="ARBA00011193"/>
    </source>
</evidence>
<evidence type="ECO:0000313" key="7">
    <source>
        <dbReference type="EMBL" id="MBK7676473.1"/>
    </source>
</evidence>
<evidence type="ECO:0000256" key="3">
    <source>
        <dbReference type="ARBA" id="ARBA00011037"/>
    </source>
</evidence>
<keyword evidence="6" id="KW-0456">Lyase</keyword>
<evidence type="ECO:0000256" key="1">
    <source>
        <dbReference type="ARBA" id="ARBA00001864"/>
    </source>
</evidence>
<dbReference type="Proteomes" id="UP000697998">
    <property type="component" value="Unassembled WGS sequence"/>
</dbReference>
<comment type="catalytic activity">
    <reaction evidence="1">
        <text>3-dehydroquinate = 3-dehydroshikimate + H2O</text>
        <dbReference type="Rhea" id="RHEA:21096"/>
        <dbReference type="ChEBI" id="CHEBI:15377"/>
        <dbReference type="ChEBI" id="CHEBI:16630"/>
        <dbReference type="ChEBI" id="CHEBI:32364"/>
        <dbReference type="EC" id="4.2.1.10"/>
    </reaction>
</comment>
<dbReference type="AlphaFoldDB" id="A0A935PZX9"/>
<comment type="subunit">
    <text evidence="4">Homododecamer.</text>
</comment>
<dbReference type="Gene3D" id="3.40.50.9100">
    <property type="entry name" value="Dehydroquinase, class II"/>
    <property type="match status" value="1"/>
</dbReference>
<feature type="non-terminal residue" evidence="7">
    <location>
        <position position="79"/>
    </location>
</feature>
<dbReference type="Pfam" id="PF01220">
    <property type="entry name" value="DHquinase_II"/>
    <property type="match status" value="1"/>
</dbReference>
<name>A0A935PZX9_9PROT</name>
<gene>
    <name evidence="7" type="ORF">IPJ27_17895</name>
</gene>
<dbReference type="InterPro" id="IPR001874">
    <property type="entry name" value="DHquinase_II"/>
</dbReference>
<proteinExistence type="inferred from homology"/>
<dbReference type="EMBL" id="JADJMH010000019">
    <property type="protein sequence ID" value="MBK7676473.1"/>
    <property type="molecule type" value="Genomic_DNA"/>
</dbReference>
<comment type="similarity">
    <text evidence="3">Belongs to the type-II 3-dehydroquinase family.</text>
</comment>
<evidence type="ECO:0000256" key="6">
    <source>
        <dbReference type="ARBA" id="ARBA00023239"/>
    </source>
</evidence>
<dbReference type="GO" id="GO:0003855">
    <property type="term" value="F:3-dehydroquinate dehydratase activity"/>
    <property type="evidence" value="ECO:0007669"/>
    <property type="project" value="UniProtKB-EC"/>
</dbReference>
<dbReference type="SUPFAM" id="SSF52304">
    <property type="entry name" value="Type II 3-dehydroquinate dehydratase"/>
    <property type="match status" value="1"/>
</dbReference>
<comment type="caution">
    <text evidence="7">The sequence shown here is derived from an EMBL/GenBank/DDBJ whole genome shotgun (WGS) entry which is preliminary data.</text>
</comment>
<organism evidence="7 8">
    <name type="scientific">Candidatus Accumulibacter proximus</name>
    <dbReference type="NCBI Taxonomy" id="2954385"/>
    <lineage>
        <taxon>Bacteria</taxon>
        <taxon>Pseudomonadati</taxon>
        <taxon>Pseudomonadota</taxon>
        <taxon>Betaproteobacteria</taxon>
        <taxon>Candidatus Accumulibacter</taxon>
    </lineage>
</organism>